<feature type="transmembrane region" description="Helical" evidence="1">
    <location>
        <begin position="526"/>
        <end position="546"/>
    </location>
</feature>
<name>A0A437MPN5_9PROT</name>
<comment type="caution">
    <text evidence="2">The sequence shown here is derived from an EMBL/GenBank/DDBJ whole genome shotgun (WGS) entry which is preliminary data.</text>
</comment>
<proteinExistence type="predicted"/>
<sequence>MHISELCIKRPVMTWLLSIAAVIAGIVAYTRLPVAAVPRVDFPVISVFATFPGASPETMATSVALPLEREFSTIAGLDSMSSVSGQDTLNLTLQFQLGRNIDSAAQDVQAALTRAQRRLPIEMTTPPSYRKVNPADAPVLLLTLSGGDTPLYRLQDVASTIIAPALSRVQGVAQVQTFGEQIYSVRVRLDPDRIAAMGLAFDTVGQAISAANSNAPVGLLTGARQQLTLRANDQPQNAEEFGNLIVAGRANAPVRLRDIANVVDGVQNERVASWRDGRRALVLAVMRQPDANTVDVVDGVRANLPALQAALPPGAEIGVMLDRSLSIRSAVHDVQESLIIAIGLVVLVCFLFLRRLSATLIPTIAVPISLCMTFGLMYALGYGIDNVTLLGLTIAVGLVVDDAIVVLEAIMRHIEEGMAPMAAAVRGAKEVGFTVVSITLSLIAVFMPILLMGGVVGRVFNAFAATVALSVIASCVVSLTLTPLMSSRIKAHHGPPGMVDRVLEGGFVAIEKAYAWLLDIALRFRLAVWALFFASLIAAGWFAYVIPKGFFPIEDTGLLQVNTEGPRGTSIAAMGEMQGRIAEILGRSPYVNTVVSNLGATGGSISINQGRMFVELKPTGQRPPIQQVIQELRRQTAGVPGMRVFMQPIQNINFGARQSRTLYLYTLQGLRLDELYDWAPRLEQALSRVPELQDVNTDLQLDSPVVVVNVNRDRATAAGVSIDQVRQSLYYAFGARQISTIYGQANAYPVILEALPEDQRDETGLAKLYLRAANTPGSTSIAPGTTRLVPLSSLASIERRSGPLSVAHQGQLPAVTIGFNTPPGVALGDAVNAIRRVEREIGLPPTIVTGFTGSAQVFQQALAGQGTLVIAAVLIMYVVLGVLYESLVHPLTILSGLPAAGLGAFATLWLFGMDLSVIAVIGTLLLVGLVKKNAIMIVDVALHQQREGHTPLDAVRHACIVRFRPILMTTLAAAAGAVPIAAGWGAAAELRQPLGLAVVGGLAVSQVLTLFVTPVLFLGFEGLARRFSRGRGAVPHAPTAPAE</sequence>
<dbReference type="SUPFAM" id="SSF82866">
    <property type="entry name" value="Multidrug efflux transporter AcrB transmembrane domain"/>
    <property type="match status" value="2"/>
</dbReference>
<dbReference type="SUPFAM" id="SSF82693">
    <property type="entry name" value="Multidrug efflux transporter AcrB pore domain, PN1, PN2, PC1 and PC2 subdomains"/>
    <property type="match status" value="3"/>
</dbReference>
<keyword evidence="1" id="KW-0472">Membrane</keyword>
<dbReference type="PANTHER" id="PTHR32063">
    <property type="match status" value="1"/>
</dbReference>
<dbReference type="InterPro" id="IPR001036">
    <property type="entry name" value="Acrflvin-R"/>
</dbReference>
<reference evidence="2 3" key="1">
    <citation type="submission" date="2019-01" db="EMBL/GenBank/DDBJ databases">
        <authorList>
            <person name="Chen W.-M."/>
        </authorList>
    </citation>
    <scope>NUCLEOTIDE SEQUENCE [LARGE SCALE GENOMIC DNA]</scope>
    <source>
        <strain evidence="2 3">CCP-6</strain>
    </source>
</reference>
<dbReference type="GO" id="GO:0005886">
    <property type="term" value="C:plasma membrane"/>
    <property type="evidence" value="ECO:0007669"/>
    <property type="project" value="TreeGrafter"/>
</dbReference>
<dbReference type="PANTHER" id="PTHR32063:SF21">
    <property type="entry name" value="MULTIDRUG RESISTANCE PROTEIN MDTB"/>
    <property type="match status" value="1"/>
</dbReference>
<dbReference type="OrthoDB" id="9806532at2"/>
<accession>A0A437MPN5</accession>
<feature type="transmembrane region" description="Helical" evidence="1">
    <location>
        <begin position="431"/>
        <end position="453"/>
    </location>
</feature>
<feature type="transmembrane region" description="Helical" evidence="1">
    <location>
        <begin position="994"/>
        <end position="1020"/>
    </location>
</feature>
<dbReference type="AlphaFoldDB" id="A0A437MPN5"/>
<feature type="transmembrane region" description="Helical" evidence="1">
    <location>
        <begin position="360"/>
        <end position="381"/>
    </location>
</feature>
<evidence type="ECO:0000313" key="2">
    <source>
        <dbReference type="EMBL" id="RVT99601.1"/>
    </source>
</evidence>
<dbReference type="GO" id="GO:0042910">
    <property type="term" value="F:xenobiotic transmembrane transporter activity"/>
    <property type="evidence" value="ECO:0007669"/>
    <property type="project" value="TreeGrafter"/>
</dbReference>
<dbReference type="PRINTS" id="PR00702">
    <property type="entry name" value="ACRIFLAVINRP"/>
</dbReference>
<evidence type="ECO:0000256" key="1">
    <source>
        <dbReference type="SAM" id="Phobius"/>
    </source>
</evidence>
<dbReference type="FunFam" id="3.30.70.1430:FF:000001">
    <property type="entry name" value="Efflux pump membrane transporter"/>
    <property type="match status" value="1"/>
</dbReference>
<keyword evidence="1" id="KW-1133">Transmembrane helix</keyword>
<feature type="transmembrane region" description="Helical" evidence="1">
    <location>
        <begin position="459"/>
        <end position="481"/>
    </location>
</feature>
<dbReference type="EMBL" id="SACL01000001">
    <property type="protein sequence ID" value="RVT99601.1"/>
    <property type="molecule type" value="Genomic_DNA"/>
</dbReference>
<feature type="transmembrane region" description="Helical" evidence="1">
    <location>
        <begin position="387"/>
        <end position="410"/>
    </location>
</feature>
<evidence type="ECO:0000313" key="3">
    <source>
        <dbReference type="Proteomes" id="UP000282957"/>
    </source>
</evidence>
<dbReference type="InterPro" id="IPR027463">
    <property type="entry name" value="AcrB_DN_DC_subdom"/>
</dbReference>
<dbReference type="Gene3D" id="3.30.70.1440">
    <property type="entry name" value="Multidrug efflux transporter AcrB pore domain"/>
    <property type="match status" value="1"/>
</dbReference>
<dbReference type="RefSeq" id="WP_127786496.1">
    <property type="nucleotide sequence ID" value="NZ_SACL01000001.1"/>
</dbReference>
<dbReference type="Gene3D" id="3.30.2090.10">
    <property type="entry name" value="Multidrug efflux transporter AcrB TolC docking domain, DN and DC subdomains"/>
    <property type="match status" value="2"/>
</dbReference>
<feature type="transmembrane region" description="Helical" evidence="1">
    <location>
        <begin position="963"/>
        <end position="982"/>
    </location>
</feature>
<dbReference type="Gene3D" id="3.30.70.1430">
    <property type="entry name" value="Multidrug efflux transporter AcrB pore domain"/>
    <property type="match status" value="2"/>
</dbReference>
<protein>
    <submittedName>
        <fullName evidence="2">Efflux RND transporter permease subunit</fullName>
    </submittedName>
</protein>
<dbReference type="Gene3D" id="1.20.1640.10">
    <property type="entry name" value="Multidrug efflux transporter AcrB transmembrane domain"/>
    <property type="match status" value="2"/>
</dbReference>
<gene>
    <name evidence="2" type="ORF">EOD42_05850</name>
</gene>
<dbReference type="Gene3D" id="3.30.70.1320">
    <property type="entry name" value="Multidrug efflux transporter AcrB pore domain like"/>
    <property type="match status" value="1"/>
</dbReference>
<organism evidence="2 3">
    <name type="scientific">Rhodovarius crocodyli</name>
    <dbReference type="NCBI Taxonomy" id="1979269"/>
    <lineage>
        <taxon>Bacteria</taxon>
        <taxon>Pseudomonadati</taxon>
        <taxon>Pseudomonadota</taxon>
        <taxon>Alphaproteobacteria</taxon>
        <taxon>Acetobacterales</taxon>
        <taxon>Roseomonadaceae</taxon>
        <taxon>Rhodovarius</taxon>
    </lineage>
</organism>
<feature type="transmembrane region" description="Helical" evidence="1">
    <location>
        <begin position="862"/>
        <end position="884"/>
    </location>
</feature>
<feature type="transmembrane region" description="Helical" evidence="1">
    <location>
        <begin position="917"/>
        <end position="942"/>
    </location>
</feature>
<keyword evidence="3" id="KW-1185">Reference proteome</keyword>
<dbReference type="Proteomes" id="UP000282957">
    <property type="component" value="Unassembled WGS sequence"/>
</dbReference>
<dbReference type="Pfam" id="PF00873">
    <property type="entry name" value="ACR_tran"/>
    <property type="match status" value="1"/>
</dbReference>
<keyword evidence="1" id="KW-0812">Transmembrane</keyword>
<dbReference type="SUPFAM" id="SSF82714">
    <property type="entry name" value="Multidrug efflux transporter AcrB TolC docking domain, DN and DC subdomains"/>
    <property type="match status" value="2"/>
</dbReference>
<feature type="transmembrane region" description="Helical" evidence="1">
    <location>
        <begin position="12"/>
        <end position="32"/>
    </location>
</feature>